<name>A0A2A6C3T4_PRIPA</name>
<dbReference type="Proteomes" id="UP000005239">
    <property type="component" value="Unassembled WGS sequence"/>
</dbReference>
<dbReference type="EnsemblMetazoa" id="PPA34158.1">
    <property type="protein sequence ID" value="PPA34158.1"/>
    <property type="gene ID" value="WBGene00272527"/>
</dbReference>
<accession>A0A2A6C3T4</accession>
<gene>
    <name evidence="1" type="primary">WBGene00272527</name>
</gene>
<evidence type="ECO:0000313" key="2">
    <source>
        <dbReference type="Proteomes" id="UP000005239"/>
    </source>
</evidence>
<accession>A0A8R1YR06</accession>
<evidence type="ECO:0000313" key="1">
    <source>
        <dbReference type="EnsemblMetazoa" id="PPA34158.1"/>
    </source>
</evidence>
<dbReference type="AlphaFoldDB" id="A0A2A6C3T4"/>
<reference evidence="2" key="1">
    <citation type="journal article" date="2008" name="Nat. Genet.">
        <title>The Pristionchus pacificus genome provides a unique perspective on nematode lifestyle and parasitism.</title>
        <authorList>
            <person name="Dieterich C."/>
            <person name="Clifton S.W."/>
            <person name="Schuster L.N."/>
            <person name="Chinwalla A."/>
            <person name="Delehaunty K."/>
            <person name="Dinkelacker I."/>
            <person name="Fulton L."/>
            <person name="Fulton R."/>
            <person name="Godfrey J."/>
            <person name="Minx P."/>
            <person name="Mitreva M."/>
            <person name="Roeseler W."/>
            <person name="Tian H."/>
            <person name="Witte H."/>
            <person name="Yang S.P."/>
            <person name="Wilson R.K."/>
            <person name="Sommer R.J."/>
        </authorList>
    </citation>
    <scope>NUCLEOTIDE SEQUENCE [LARGE SCALE GENOMIC DNA]</scope>
    <source>
        <strain evidence="2">PS312</strain>
    </source>
</reference>
<organism evidence="1 2">
    <name type="scientific">Pristionchus pacificus</name>
    <name type="common">Parasitic nematode worm</name>
    <dbReference type="NCBI Taxonomy" id="54126"/>
    <lineage>
        <taxon>Eukaryota</taxon>
        <taxon>Metazoa</taxon>
        <taxon>Ecdysozoa</taxon>
        <taxon>Nematoda</taxon>
        <taxon>Chromadorea</taxon>
        <taxon>Rhabditida</taxon>
        <taxon>Rhabditina</taxon>
        <taxon>Diplogasteromorpha</taxon>
        <taxon>Diplogasteroidea</taxon>
        <taxon>Neodiplogasteridae</taxon>
        <taxon>Pristionchus</taxon>
    </lineage>
</organism>
<proteinExistence type="predicted"/>
<protein>
    <submittedName>
        <fullName evidence="1">Uncharacterized protein</fullName>
    </submittedName>
</protein>
<reference evidence="1" key="2">
    <citation type="submission" date="2022-06" db="UniProtKB">
        <authorList>
            <consortium name="EnsemblMetazoa"/>
        </authorList>
    </citation>
    <scope>IDENTIFICATION</scope>
    <source>
        <strain evidence="1">PS312</strain>
    </source>
</reference>
<sequence>MARFFLSSLIFLMIVINFSTAGSFHKRSYEEPRRYCDHAFLEKSSEVLRHMKMYAILSVCVNRSWQAGEWYGQWPPKSKIDFREFCCKIGCNSDNFIDYRCYTL</sequence>
<keyword evidence="2" id="KW-1185">Reference proteome</keyword>